<keyword evidence="1" id="KW-0934">Plastid</keyword>
<dbReference type="EMBL" id="AY916449">
    <property type="protein sequence ID" value="AAW82482.1"/>
    <property type="molecule type" value="Genomic_DNA"/>
</dbReference>
<sequence length="80" mass="9518">MSKYQIRSLFNPCKRKGIFWRKTKERDCSSSKKNSSKNAEPNLLIKVRTVLLCLRAKVLAHESRSIYFIRYKTCFFEDPL</sequence>
<reference evidence="1" key="2">
    <citation type="journal article" date="2006" name="Mol. Biol. Evol.">
        <title>The chloroplast genome of Phalaenopsis aphrodite (Orchidaceae): comparative analysis of evolutionary rate with that of grasses and its phylogenetic implications.</title>
        <authorList>
            <person name="Chang C.-C."/>
            <person name="Lin H.-C."/>
            <person name="Lin I.-P."/>
            <person name="Chow T.-Y."/>
            <person name="Chen H.-H."/>
            <person name="Chen W.-H."/>
            <person name="Cheng C.-H."/>
            <person name="Lin C.-Y."/>
            <person name="Liu S.-M."/>
            <person name="Chang C.-C."/>
            <person name="Chaw S.-M."/>
        </authorList>
    </citation>
    <scope>NUCLEOTIDE SEQUENCE</scope>
</reference>
<dbReference type="AlphaFoldDB" id="Q3BAR1"/>
<geneLocation type="chloroplast" evidence="1"/>
<evidence type="ECO:0000313" key="1">
    <source>
        <dbReference type="EMBL" id="AAW82482.1"/>
    </source>
</evidence>
<organism evidence="1">
    <name type="scientific">Phalaenopsis aphrodite subsp. formosana</name>
    <name type="common">Moth orchid</name>
    <dbReference type="NCBI Taxonomy" id="308872"/>
    <lineage>
        <taxon>Eukaryota</taxon>
        <taxon>Viridiplantae</taxon>
        <taxon>Streptophyta</taxon>
        <taxon>Embryophyta</taxon>
        <taxon>Tracheophyta</taxon>
        <taxon>Spermatophyta</taxon>
        <taxon>Magnoliopsida</taxon>
        <taxon>Liliopsida</taxon>
        <taxon>Asparagales</taxon>
        <taxon>Orchidaceae</taxon>
        <taxon>Epidendroideae</taxon>
        <taxon>Vandeae</taxon>
        <taxon>Aeridinae</taxon>
        <taxon>Phalaenopsis</taxon>
    </lineage>
</organism>
<reference evidence="1" key="1">
    <citation type="submission" date="2005-02" db="EMBL/GenBank/DDBJ databases">
        <authorList>
            <person name="Lin H.-C."/>
            <person name="Chaw S.-M."/>
            <person name="Lin I.-P."/>
            <person name="Chow T.-Y."/>
            <person name="Chen H.-H."/>
            <person name="Chen W.-H."/>
            <person name="Cheng C.-H."/>
            <person name="Liu S.-M."/>
            <person name="Chang C.-C."/>
            <person name="Chang C.-C."/>
        </authorList>
    </citation>
    <scope>NUCLEOTIDE SEQUENCE</scope>
</reference>
<keyword evidence="1" id="KW-0150">Chloroplast</keyword>
<accession>Q3BAR1</accession>
<proteinExistence type="predicted"/>
<name>Q3BAR1_PHAAO</name>
<protein>
    <submittedName>
        <fullName evidence="1">Uncharacterized protein</fullName>
    </submittedName>
</protein>